<sequence length="399" mass="44150">MRCVTLRLATFNVENLFARAKALDTRERAEGQPALSAFETFNRIAANPVYSDQDKAEMIAALTTLRVLIETAQGLRLNPNQFDNAWALLRENRGDFLAAPANAPPRVVANGRGDWLGWVELTVEPVDETSTRMTAKVIDDLAPDLLCVVEAENRPALARFNDELLGGRFAHCMLVDGNDPRGIDVGLFCTDKVKVRWVRSNVDVPDPKRKGKRLFSRDCPVYQLRLPGGEDLFLLLNHLKSQSFSSGDPDPLRTRQALEVRSIYDGLRAEGADFVAVLGDLNKGPDGDRHPTLEALIGPDSPLVDVYGHDRFSQLWGDKDPDHERPGSFQSCSLKNRLDYILLSPELAGKVADGGVFRKGLWGTPSNQNPPKHWTVFPEITAGRHGASDHGAVWVDLDL</sequence>
<dbReference type="InterPro" id="IPR005135">
    <property type="entry name" value="Endo/exonuclease/phosphatase"/>
</dbReference>
<feature type="domain" description="Endonuclease/exonuclease/phosphatase" evidence="1">
    <location>
        <begin position="133"/>
        <end position="286"/>
    </location>
</feature>
<dbReference type="AlphaFoldDB" id="A0A1H3S2N4"/>
<dbReference type="Proteomes" id="UP000199632">
    <property type="component" value="Unassembled WGS sequence"/>
</dbReference>
<evidence type="ECO:0000313" key="2">
    <source>
        <dbReference type="EMBL" id="SDZ32162.1"/>
    </source>
</evidence>
<keyword evidence="2" id="KW-0269">Exonuclease</keyword>
<reference evidence="3" key="1">
    <citation type="submission" date="2016-10" db="EMBL/GenBank/DDBJ databases">
        <authorList>
            <person name="Varghese N."/>
            <person name="Submissions S."/>
        </authorList>
    </citation>
    <scope>NUCLEOTIDE SEQUENCE [LARGE SCALE GENOMIC DNA]</scope>
    <source>
        <strain evidence="3">DSM 44718</strain>
    </source>
</reference>
<dbReference type="STRING" id="137265.SAMN05421684_4485"/>
<evidence type="ECO:0000259" key="1">
    <source>
        <dbReference type="Pfam" id="PF19580"/>
    </source>
</evidence>
<dbReference type="SUPFAM" id="SSF56219">
    <property type="entry name" value="DNase I-like"/>
    <property type="match status" value="1"/>
</dbReference>
<name>A0A1H3S2N4_9ACTN</name>
<dbReference type="EMBL" id="FNQB01000002">
    <property type="protein sequence ID" value="SDZ32162.1"/>
    <property type="molecule type" value="Genomic_DNA"/>
</dbReference>
<keyword evidence="2" id="KW-0540">Nuclease</keyword>
<evidence type="ECO:0000313" key="3">
    <source>
        <dbReference type="Proteomes" id="UP000199632"/>
    </source>
</evidence>
<proteinExistence type="predicted"/>
<keyword evidence="2" id="KW-0378">Hydrolase</keyword>
<organism evidence="2 3">
    <name type="scientific">Asanoa ishikariensis</name>
    <dbReference type="NCBI Taxonomy" id="137265"/>
    <lineage>
        <taxon>Bacteria</taxon>
        <taxon>Bacillati</taxon>
        <taxon>Actinomycetota</taxon>
        <taxon>Actinomycetes</taxon>
        <taxon>Micromonosporales</taxon>
        <taxon>Micromonosporaceae</taxon>
        <taxon>Asanoa</taxon>
    </lineage>
</organism>
<keyword evidence="2" id="KW-0255">Endonuclease</keyword>
<dbReference type="Pfam" id="PF19580">
    <property type="entry name" value="Exo_endo_phos_3"/>
    <property type="match status" value="1"/>
</dbReference>
<protein>
    <submittedName>
        <fullName evidence="2">Metal-dependent hydrolase, endonuclease/exonuclease/phosphatase family</fullName>
    </submittedName>
</protein>
<dbReference type="InterPro" id="IPR036691">
    <property type="entry name" value="Endo/exonu/phosph_ase_sf"/>
</dbReference>
<dbReference type="GO" id="GO:0004527">
    <property type="term" value="F:exonuclease activity"/>
    <property type="evidence" value="ECO:0007669"/>
    <property type="project" value="UniProtKB-KW"/>
</dbReference>
<keyword evidence="3" id="KW-1185">Reference proteome</keyword>
<accession>A0A1H3S2N4</accession>
<dbReference type="GO" id="GO:0004519">
    <property type="term" value="F:endonuclease activity"/>
    <property type="evidence" value="ECO:0007669"/>
    <property type="project" value="UniProtKB-KW"/>
</dbReference>
<dbReference type="Gene3D" id="3.60.10.10">
    <property type="entry name" value="Endonuclease/exonuclease/phosphatase"/>
    <property type="match status" value="1"/>
</dbReference>
<gene>
    <name evidence="2" type="ORF">SAMN05421684_4485</name>
</gene>